<feature type="compositionally biased region" description="Basic and acidic residues" evidence="1">
    <location>
        <begin position="86"/>
        <end position="102"/>
    </location>
</feature>
<feature type="region of interest" description="Disordered" evidence="1">
    <location>
        <begin position="19"/>
        <end position="54"/>
    </location>
</feature>
<dbReference type="Proteomes" id="UP000006514">
    <property type="component" value="Unassembled WGS sequence"/>
</dbReference>
<dbReference type="EMBL" id="JH687793">
    <property type="protein sequence ID" value="EJD41448.1"/>
    <property type="molecule type" value="Genomic_DNA"/>
</dbReference>
<dbReference type="AlphaFoldDB" id="J0LKF5"/>
<proteinExistence type="predicted"/>
<protein>
    <submittedName>
        <fullName evidence="2">Uncharacterized protein</fullName>
    </submittedName>
</protein>
<keyword evidence="3" id="KW-1185">Reference proteome</keyword>
<name>J0LKF5_AURST</name>
<evidence type="ECO:0000313" key="2">
    <source>
        <dbReference type="EMBL" id="EJD41448.1"/>
    </source>
</evidence>
<dbReference type="KEGG" id="adl:AURDEDRAFT_186591"/>
<feature type="compositionally biased region" description="Basic and acidic residues" evidence="1">
    <location>
        <begin position="173"/>
        <end position="187"/>
    </location>
</feature>
<reference evidence="3" key="1">
    <citation type="journal article" date="2012" name="Science">
        <title>The Paleozoic origin of enzymatic lignin decomposition reconstructed from 31 fungal genomes.</title>
        <authorList>
            <person name="Floudas D."/>
            <person name="Binder M."/>
            <person name="Riley R."/>
            <person name="Barry K."/>
            <person name="Blanchette R.A."/>
            <person name="Henrissat B."/>
            <person name="Martinez A.T."/>
            <person name="Otillar R."/>
            <person name="Spatafora J.W."/>
            <person name="Yadav J.S."/>
            <person name="Aerts A."/>
            <person name="Benoit I."/>
            <person name="Boyd A."/>
            <person name="Carlson A."/>
            <person name="Copeland A."/>
            <person name="Coutinho P.M."/>
            <person name="de Vries R.P."/>
            <person name="Ferreira P."/>
            <person name="Findley K."/>
            <person name="Foster B."/>
            <person name="Gaskell J."/>
            <person name="Glotzer D."/>
            <person name="Gorecki P."/>
            <person name="Heitman J."/>
            <person name="Hesse C."/>
            <person name="Hori C."/>
            <person name="Igarashi K."/>
            <person name="Jurgens J.A."/>
            <person name="Kallen N."/>
            <person name="Kersten P."/>
            <person name="Kohler A."/>
            <person name="Kuees U."/>
            <person name="Kumar T.K.A."/>
            <person name="Kuo A."/>
            <person name="LaButti K."/>
            <person name="Larrondo L.F."/>
            <person name="Lindquist E."/>
            <person name="Ling A."/>
            <person name="Lombard V."/>
            <person name="Lucas S."/>
            <person name="Lundell T."/>
            <person name="Martin R."/>
            <person name="McLaughlin D.J."/>
            <person name="Morgenstern I."/>
            <person name="Morin E."/>
            <person name="Murat C."/>
            <person name="Nagy L.G."/>
            <person name="Nolan M."/>
            <person name="Ohm R.A."/>
            <person name="Patyshakuliyeva A."/>
            <person name="Rokas A."/>
            <person name="Ruiz-Duenas F.J."/>
            <person name="Sabat G."/>
            <person name="Salamov A."/>
            <person name="Samejima M."/>
            <person name="Schmutz J."/>
            <person name="Slot J.C."/>
            <person name="St John F."/>
            <person name="Stenlid J."/>
            <person name="Sun H."/>
            <person name="Sun S."/>
            <person name="Syed K."/>
            <person name="Tsang A."/>
            <person name="Wiebenga A."/>
            <person name="Young D."/>
            <person name="Pisabarro A."/>
            <person name="Eastwood D.C."/>
            <person name="Martin F."/>
            <person name="Cullen D."/>
            <person name="Grigoriev I.V."/>
            <person name="Hibbett D.S."/>
        </authorList>
    </citation>
    <scope>NUCLEOTIDE SEQUENCE [LARGE SCALE GENOMIC DNA]</scope>
    <source>
        <strain evidence="3">TFB10046</strain>
    </source>
</reference>
<dbReference type="InParanoid" id="J0LKF5"/>
<feature type="compositionally biased region" description="Acidic residues" evidence="1">
    <location>
        <begin position="197"/>
        <end position="208"/>
    </location>
</feature>
<accession>J0LKF5</accession>
<evidence type="ECO:0000313" key="3">
    <source>
        <dbReference type="Proteomes" id="UP000006514"/>
    </source>
</evidence>
<feature type="region of interest" description="Disordered" evidence="1">
    <location>
        <begin position="168"/>
        <end position="251"/>
    </location>
</feature>
<dbReference type="OrthoDB" id="3303035at2759"/>
<feature type="region of interest" description="Disordered" evidence="1">
    <location>
        <begin position="66"/>
        <end position="102"/>
    </location>
</feature>
<organism evidence="2 3">
    <name type="scientific">Auricularia subglabra (strain TFB-10046 / SS5)</name>
    <name type="common">White-rot fungus</name>
    <name type="synonym">Auricularia delicata (strain TFB10046)</name>
    <dbReference type="NCBI Taxonomy" id="717982"/>
    <lineage>
        <taxon>Eukaryota</taxon>
        <taxon>Fungi</taxon>
        <taxon>Dikarya</taxon>
        <taxon>Basidiomycota</taxon>
        <taxon>Agaricomycotina</taxon>
        <taxon>Agaricomycetes</taxon>
        <taxon>Auriculariales</taxon>
        <taxon>Auriculariaceae</taxon>
        <taxon>Auricularia</taxon>
    </lineage>
</organism>
<feature type="compositionally biased region" description="Polar residues" evidence="1">
    <location>
        <begin position="66"/>
        <end position="80"/>
    </location>
</feature>
<sequence>MSTANVTRRRLSIGVPSLSQAAAVGRAPCSPITNEPPHAHVHTATKPPTSGGRVPVLKKIRSFTSMLARSTSPAPQSRPSTPLGPSKKELKDQRRAEKKKAQEDYAAMYGSVFASEVALLQLLDGGSTTRNIERVHKAHAKAAARHGGAQHGGVASGAVRGPHGELFASAQEESERRGLVRGGYERSRTKRVHHADDDEQFYSADEDAPAWATYQPQGQQPRKRSNTAHAGRDARDAFFAESFAPAVPRRA</sequence>
<gene>
    <name evidence="2" type="ORF">AURDEDRAFT_186591</name>
</gene>
<evidence type="ECO:0000256" key="1">
    <source>
        <dbReference type="SAM" id="MobiDB-lite"/>
    </source>
</evidence>